<keyword evidence="4" id="KW-1185">Reference proteome</keyword>
<keyword evidence="1" id="KW-0732">Signal</keyword>
<feature type="domain" description="DUF2147" evidence="2">
    <location>
        <begin position="24"/>
        <end position="124"/>
    </location>
</feature>
<proteinExistence type="predicted"/>
<dbReference type="PANTHER" id="PTHR36919">
    <property type="entry name" value="BLR1215 PROTEIN"/>
    <property type="match status" value="1"/>
</dbReference>
<dbReference type="OrthoDB" id="9811671at2"/>
<evidence type="ECO:0000313" key="4">
    <source>
        <dbReference type="Proteomes" id="UP000241899"/>
    </source>
</evidence>
<evidence type="ECO:0000259" key="2">
    <source>
        <dbReference type="Pfam" id="PF09917"/>
    </source>
</evidence>
<dbReference type="Proteomes" id="UP000241899">
    <property type="component" value="Unassembled WGS sequence"/>
</dbReference>
<gene>
    <name evidence="3" type="ORF">C5F46_09915</name>
</gene>
<name>A0A2T4JHL0_9RHOB</name>
<accession>A0A2T4JHL0</accession>
<reference evidence="3 4" key="1">
    <citation type="submission" date="2018-03" db="EMBL/GenBank/DDBJ databases">
        <title>Rhodobacter veldkampii.</title>
        <authorList>
            <person name="Meyer T.E."/>
            <person name="Miller S."/>
            <person name="Lodha T."/>
            <person name="Gandham S."/>
            <person name="Chintalapati S."/>
            <person name="Chintalapati V.R."/>
        </authorList>
    </citation>
    <scope>NUCLEOTIDE SEQUENCE [LARGE SCALE GENOMIC DNA]</scope>
    <source>
        <strain evidence="3 4">DSM 11550</strain>
    </source>
</reference>
<sequence>MKSIVLAAALALVAGMAAADPVEGVWQTQADDGAYAHVRIAPCGAHLCGAIARTFKAGAEYKSENLGKPLVWDMAPDGKGGYRDGKIWQPSTGKIYKSKMALSGDVLNVSGCVGPICKKQVWNRVK</sequence>
<organism evidence="3 4">
    <name type="scientific">Phaeovulum veldkampii DSM 11550</name>
    <dbReference type="NCBI Taxonomy" id="1185920"/>
    <lineage>
        <taxon>Bacteria</taxon>
        <taxon>Pseudomonadati</taxon>
        <taxon>Pseudomonadota</taxon>
        <taxon>Alphaproteobacteria</taxon>
        <taxon>Rhodobacterales</taxon>
        <taxon>Paracoccaceae</taxon>
        <taxon>Phaeovulum</taxon>
    </lineage>
</organism>
<feature type="chain" id="PRO_5015470152" evidence="1">
    <location>
        <begin position="20"/>
        <end position="126"/>
    </location>
</feature>
<comment type="caution">
    <text evidence="3">The sequence shown here is derived from an EMBL/GenBank/DDBJ whole genome shotgun (WGS) entry which is preliminary data.</text>
</comment>
<dbReference type="RefSeq" id="WP_107325194.1">
    <property type="nucleotide sequence ID" value="NZ_NHSP01000041.1"/>
</dbReference>
<feature type="signal peptide" evidence="1">
    <location>
        <begin position="1"/>
        <end position="19"/>
    </location>
</feature>
<dbReference type="EMBL" id="PZKF01000020">
    <property type="protein sequence ID" value="PTE17308.1"/>
    <property type="molecule type" value="Genomic_DNA"/>
</dbReference>
<dbReference type="PANTHER" id="PTHR36919:SF2">
    <property type="entry name" value="BLL6627 PROTEIN"/>
    <property type="match status" value="1"/>
</dbReference>
<evidence type="ECO:0000313" key="3">
    <source>
        <dbReference type="EMBL" id="PTE17308.1"/>
    </source>
</evidence>
<dbReference type="AlphaFoldDB" id="A0A2T4JHL0"/>
<dbReference type="Gene3D" id="2.40.128.520">
    <property type="match status" value="1"/>
</dbReference>
<dbReference type="InterPro" id="IPR019223">
    <property type="entry name" value="DUF2147"/>
</dbReference>
<dbReference type="Pfam" id="PF09917">
    <property type="entry name" value="DUF2147"/>
    <property type="match status" value="1"/>
</dbReference>
<protein>
    <submittedName>
        <fullName evidence="3">DUF2147 domain-containing protein</fullName>
    </submittedName>
</protein>
<evidence type="ECO:0000256" key="1">
    <source>
        <dbReference type="SAM" id="SignalP"/>
    </source>
</evidence>